<reference evidence="1 2" key="1">
    <citation type="submission" date="2018-06" db="EMBL/GenBank/DDBJ databases">
        <authorList>
            <consortium name="Pathogen Informatics"/>
            <person name="Doyle S."/>
        </authorList>
    </citation>
    <scope>NUCLEOTIDE SEQUENCE [LARGE SCALE GENOMIC DNA]</scope>
    <source>
        <strain evidence="1 2">NCTC13336</strain>
    </source>
</reference>
<evidence type="ECO:0000313" key="2">
    <source>
        <dbReference type="Proteomes" id="UP000254293"/>
    </source>
</evidence>
<proteinExistence type="predicted"/>
<sequence length="227" mass="26487">MSKEIKTVYLKSKVSNQVIPVFLPDCVIGSISEHKEESGKIFGSGIILRINRLAFSQPEFDRNLKCATEQDSRYADIYAVFPLDEKEKRILQSDPFEYLRYEAITLGASYLDSKNGMDLYKVSPISDSVFIQKNFINENRPLSINFIRFNIETPNSSFRYYFDVETILKGEYRMKYTVVAIEETPFQFAERFRKIIEQNKNILDYPEIISGFVENNERIANFIESKD</sequence>
<name>A0A377QZ33_9NEIS</name>
<dbReference type="RefSeq" id="WP_115307552.1">
    <property type="nucleotide sequence ID" value="NZ_UGJJ01000001.1"/>
</dbReference>
<dbReference type="EMBL" id="UGJJ01000001">
    <property type="protein sequence ID" value="STR00252.1"/>
    <property type="molecule type" value="Genomic_DNA"/>
</dbReference>
<accession>A0A377QZ33</accession>
<gene>
    <name evidence="1" type="ORF">NCTC13336_00450</name>
</gene>
<keyword evidence="2" id="KW-1185">Reference proteome</keyword>
<organism evidence="1 2">
    <name type="scientific">Kingella potus</name>
    <dbReference type="NCBI Taxonomy" id="265175"/>
    <lineage>
        <taxon>Bacteria</taxon>
        <taxon>Pseudomonadati</taxon>
        <taxon>Pseudomonadota</taxon>
        <taxon>Betaproteobacteria</taxon>
        <taxon>Neisseriales</taxon>
        <taxon>Neisseriaceae</taxon>
        <taxon>Kingella</taxon>
    </lineage>
</organism>
<dbReference type="OrthoDB" id="8615438at2"/>
<dbReference type="Proteomes" id="UP000254293">
    <property type="component" value="Unassembled WGS sequence"/>
</dbReference>
<dbReference type="AlphaFoldDB" id="A0A377QZ33"/>
<evidence type="ECO:0000313" key="1">
    <source>
        <dbReference type="EMBL" id="STR00252.1"/>
    </source>
</evidence>
<protein>
    <submittedName>
        <fullName evidence="1">Uncharacterized protein</fullName>
    </submittedName>
</protein>